<dbReference type="EMBL" id="JAHRIQ010106017">
    <property type="protein sequence ID" value="MEQ2255852.1"/>
    <property type="molecule type" value="Genomic_DNA"/>
</dbReference>
<evidence type="ECO:0000256" key="2">
    <source>
        <dbReference type="ARBA" id="ARBA00023130"/>
    </source>
</evidence>
<dbReference type="InterPro" id="IPR013783">
    <property type="entry name" value="Ig-like_fold"/>
</dbReference>
<dbReference type="Proteomes" id="UP001482620">
    <property type="component" value="Unassembled WGS sequence"/>
</dbReference>
<feature type="non-terminal residue" evidence="5">
    <location>
        <position position="253"/>
    </location>
</feature>
<evidence type="ECO:0000256" key="3">
    <source>
        <dbReference type="ARBA" id="ARBA00043265"/>
    </source>
</evidence>
<accession>A0ABV0VGH9</accession>
<dbReference type="InterPro" id="IPR003599">
    <property type="entry name" value="Ig_sub"/>
</dbReference>
<feature type="domain" description="Ig-like" evidence="4">
    <location>
        <begin position="129"/>
        <end position="244"/>
    </location>
</feature>
<feature type="domain" description="Ig-like" evidence="4">
    <location>
        <begin position="1"/>
        <end position="111"/>
    </location>
</feature>
<name>A0ABV0VGH9_9TELE</name>
<dbReference type="Pfam" id="PF07686">
    <property type="entry name" value="V-set"/>
    <property type="match status" value="2"/>
</dbReference>
<dbReference type="InterPro" id="IPR013106">
    <property type="entry name" value="Ig_V-set"/>
</dbReference>
<keyword evidence="3" id="KW-1280">Immunoglobulin</keyword>
<evidence type="ECO:0000313" key="6">
    <source>
        <dbReference type="Proteomes" id="UP001482620"/>
    </source>
</evidence>
<dbReference type="PROSITE" id="PS50835">
    <property type="entry name" value="IG_LIKE"/>
    <property type="match status" value="2"/>
</dbReference>
<dbReference type="SMART" id="SM00409">
    <property type="entry name" value="IG"/>
    <property type="match status" value="2"/>
</dbReference>
<sequence length="253" mass="28450">MEQSSSEVKRPGETVKMSCVMSGFEMTRYHIYWIQQKPGKALEWIGRMDAGNNAAIYGSFYQSRFILTENVRSSTQYLEIRSLTAEDSGLYLCARERHTEQGTPISSASASTMLSVALILLLTAGSCVFSIDLIQPDSKVVQPGQSLTITCRPSGYSLTAAYATGWIRQRERKTMEWIFHMWGHDGDFYKNDALKNKFSYSRDTSAGTVTITGQNLQPEDTAVYYCVRRPTVIQTTDKPEQKLTSQQDTVSLL</sequence>
<protein>
    <recommendedName>
        <fullName evidence="4">Ig-like domain-containing protein</fullName>
    </recommendedName>
</protein>
<dbReference type="SMART" id="SM00406">
    <property type="entry name" value="IGv"/>
    <property type="match status" value="2"/>
</dbReference>
<gene>
    <name evidence="5" type="ORF">ILYODFUR_018155</name>
</gene>
<proteinExistence type="predicted"/>
<organism evidence="5 6">
    <name type="scientific">Ilyodon furcidens</name>
    <name type="common">goldbreast splitfin</name>
    <dbReference type="NCBI Taxonomy" id="33524"/>
    <lineage>
        <taxon>Eukaryota</taxon>
        <taxon>Metazoa</taxon>
        <taxon>Chordata</taxon>
        <taxon>Craniata</taxon>
        <taxon>Vertebrata</taxon>
        <taxon>Euteleostomi</taxon>
        <taxon>Actinopterygii</taxon>
        <taxon>Neopterygii</taxon>
        <taxon>Teleostei</taxon>
        <taxon>Neoteleostei</taxon>
        <taxon>Acanthomorphata</taxon>
        <taxon>Ovalentaria</taxon>
        <taxon>Atherinomorphae</taxon>
        <taxon>Cyprinodontiformes</taxon>
        <taxon>Goodeidae</taxon>
        <taxon>Ilyodon</taxon>
    </lineage>
</organism>
<keyword evidence="1" id="KW-0391">Immunity</keyword>
<dbReference type="PANTHER" id="PTHR23266">
    <property type="entry name" value="IMMUNOGLOBULIN HEAVY CHAIN"/>
    <property type="match status" value="1"/>
</dbReference>
<reference evidence="5 6" key="1">
    <citation type="submission" date="2021-06" db="EMBL/GenBank/DDBJ databases">
        <authorList>
            <person name="Palmer J.M."/>
        </authorList>
    </citation>
    <scope>NUCLEOTIDE SEQUENCE [LARGE SCALE GENOMIC DNA]</scope>
    <source>
        <strain evidence="6">if_2019</strain>
        <tissue evidence="5">Muscle</tissue>
    </source>
</reference>
<keyword evidence="6" id="KW-1185">Reference proteome</keyword>
<evidence type="ECO:0000256" key="1">
    <source>
        <dbReference type="ARBA" id="ARBA00022859"/>
    </source>
</evidence>
<dbReference type="InterPro" id="IPR007110">
    <property type="entry name" value="Ig-like_dom"/>
</dbReference>
<keyword evidence="2" id="KW-1064">Adaptive immunity</keyword>
<dbReference type="Gene3D" id="2.60.40.10">
    <property type="entry name" value="Immunoglobulins"/>
    <property type="match status" value="2"/>
</dbReference>
<comment type="caution">
    <text evidence="5">The sequence shown here is derived from an EMBL/GenBank/DDBJ whole genome shotgun (WGS) entry which is preliminary data.</text>
</comment>
<dbReference type="InterPro" id="IPR050199">
    <property type="entry name" value="IgHV"/>
</dbReference>
<evidence type="ECO:0000259" key="4">
    <source>
        <dbReference type="PROSITE" id="PS50835"/>
    </source>
</evidence>
<dbReference type="InterPro" id="IPR036179">
    <property type="entry name" value="Ig-like_dom_sf"/>
</dbReference>
<evidence type="ECO:0000313" key="5">
    <source>
        <dbReference type="EMBL" id="MEQ2255852.1"/>
    </source>
</evidence>
<dbReference type="SUPFAM" id="SSF48726">
    <property type="entry name" value="Immunoglobulin"/>
    <property type="match status" value="2"/>
</dbReference>